<evidence type="ECO:0000256" key="4">
    <source>
        <dbReference type="ARBA" id="ARBA00023163"/>
    </source>
</evidence>
<sequence length="312" mass="35036">MGSMAERDASDARRIYPSMTALRMLEAVSRLGSLHKASEAMFVTPSAVSHQLRNLEQMLGVKLISRAGRKVELTSAGNRYVQDIRKALEIVERANAPLGGSEPFGPLRINCASGLGSYWLAYHITEFLDLFPNIDLEITNETDRSDILNDQTDFSIIYGDGAWPGKHVQHLFTPRAFPVCSPAFLERHGRIRTPEDLVKLPLLHHRNQSDWVVWLSAASKKSFELSKGIMFSDVTQNINAAIAGAGIAIGDDILGRHALSEGKLVRLFDADIRGPHAYYIVTQKERMERRVCQLAIDWLSRWFQEYTLQTQS</sequence>
<reference evidence="7 8" key="1">
    <citation type="journal article" date="2017" name="Front. Microbiol.">
        <title>Phaeobacter piscinae sp. nov., a species of the Roseobacter group and potential aquaculture probiont.</title>
        <authorList>
            <person name="Sonnenschein E.C."/>
            <person name="Phippen C.B.W."/>
            <person name="Nielsen K.F."/>
            <person name="Mateiu R.V."/>
            <person name="Melchiorsen J."/>
            <person name="Gram L."/>
            <person name="Overmann J."/>
            <person name="Freese H.M."/>
        </authorList>
    </citation>
    <scope>NUCLEOTIDE SEQUENCE [LARGE SCALE GENOMIC DNA]</scope>
    <source>
        <strain evidence="7 8">P88</strain>
    </source>
</reference>
<dbReference type="AlphaFoldDB" id="A0A2I7KA85"/>
<organism evidence="7 8">
    <name type="scientific">Phaeobacter inhibens</name>
    <dbReference type="NCBI Taxonomy" id="221822"/>
    <lineage>
        <taxon>Bacteria</taxon>
        <taxon>Pseudomonadati</taxon>
        <taxon>Pseudomonadota</taxon>
        <taxon>Alphaproteobacteria</taxon>
        <taxon>Rhodobacterales</taxon>
        <taxon>Roseobacteraceae</taxon>
        <taxon>Phaeobacter</taxon>
    </lineage>
</organism>
<dbReference type="Gene3D" id="1.10.10.10">
    <property type="entry name" value="Winged helix-like DNA-binding domain superfamily/Winged helix DNA-binding domain"/>
    <property type="match status" value="1"/>
</dbReference>
<name>A0A2I7KA85_9RHOB</name>
<evidence type="ECO:0000256" key="3">
    <source>
        <dbReference type="ARBA" id="ARBA00023125"/>
    </source>
</evidence>
<dbReference type="InterPro" id="IPR000847">
    <property type="entry name" value="LysR_HTH_N"/>
</dbReference>
<dbReference type="GO" id="GO:0003700">
    <property type="term" value="F:DNA-binding transcription factor activity"/>
    <property type="evidence" value="ECO:0007669"/>
    <property type="project" value="InterPro"/>
</dbReference>
<dbReference type="PANTHER" id="PTHR30537">
    <property type="entry name" value="HTH-TYPE TRANSCRIPTIONAL REGULATOR"/>
    <property type="match status" value="1"/>
</dbReference>
<dbReference type="GO" id="GO:0006351">
    <property type="term" value="P:DNA-templated transcription"/>
    <property type="evidence" value="ECO:0007669"/>
    <property type="project" value="TreeGrafter"/>
</dbReference>
<gene>
    <name evidence="6" type="ORF">PhaeoP66_01381</name>
    <name evidence="7" type="ORF">PhaeoP88_02042</name>
</gene>
<evidence type="ECO:0000313" key="8">
    <source>
        <dbReference type="Proteomes" id="UP000236447"/>
    </source>
</evidence>
<dbReference type="Pfam" id="PF03466">
    <property type="entry name" value="LysR_substrate"/>
    <property type="match status" value="1"/>
</dbReference>
<dbReference type="FunFam" id="1.10.10.10:FF:000001">
    <property type="entry name" value="LysR family transcriptional regulator"/>
    <property type="match status" value="1"/>
</dbReference>
<dbReference type="Proteomes" id="UP000236447">
    <property type="component" value="Chromosome"/>
</dbReference>
<reference evidence="8 9" key="2">
    <citation type="journal article" date="2017" name="Genome Biol. Evol.">
        <title>Trajectories and Drivers of Genome Evolution in Surface-Associated Marine Phaeobacter.</title>
        <authorList>
            <person name="Freese H.M."/>
            <person name="Sikorski J."/>
            <person name="Bunk B."/>
            <person name="Scheuner C."/>
            <person name="Meier-Kolthoff J.P."/>
            <person name="Sproer C."/>
            <person name="Gram L."/>
            <person name="Overmann J."/>
        </authorList>
    </citation>
    <scope>NUCLEOTIDE SEQUENCE [LARGE SCALE GENOMIC DNA]</scope>
    <source>
        <strain evidence="6 9">P66</strain>
        <strain evidence="7 8">P88</strain>
    </source>
</reference>
<evidence type="ECO:0000313" key="9">
    <source>
        <dbReference type="Proteomes" id="UP000236536"/>
    </source>
</evidence>
<dbReference type="SUPFAM" id="SSF46785">
    <property type="entry name" value="Winged helix' DNA-binding domain"/>
    <property type="match status" value="1"/>
</dbReference>
<dbReference type="PANTHER" id="PTHR30537:SF79">
    <property type="entry name" value="TRANSCRIPTIONAL REGULATOR-RELATED"/>
    <property type="match status" value="1"/>
</dbReference>
<dbReference type="PROSITE" id="PS50931">
    <property type="entry name" value="HTH_LYSR"/>
    <property type="match status" value="1"/>
</dbReference>
<dbReference type="InterPro" id="IPR036388">
    <property type="entry name" value="WH-like_DNA-bd_sf"/>
</dbReference>
<dbReference type="InterPro" id="IPR036390">
    <property type="entry name" value="WH_DNA-bd_sf"/>
</dbReference>
<comment type="similarity">
    <text evidence="1">Belongs to the LysR transcriptional regulatory family.</text>
</comment>
<dbReference type="SUPFAM" id="SSF53850">
    <property type="entry name" value="Periplasmic binding protein-like II"/>
    <property type="match status" value="1"/>
</dbReference>
<accession>A0A2I7KA85</accession>
<keyword evidence="2" id="KW-0805">Transcription regulation</keyword>
<dbReference type="InterPro" id="IPR058163">
    <property type="entry name" value="LysR-type_TF_proteobact-type"/>
</dbReference>
<dbReference type="EMBL" id="CP010725">
    <property type="protein sequence ID" value="AUQ99410.1"/>
    <property type="molecule type" value="Genomic_DNA"/>
</dbReference>
<dbReference type="Proteomes" id="UP000236536">
    <property type="component" value="Chromosome"/>
</dbReference>
<evidence type="ECO:0000256" key="2">
    <source>
        <dbReference type="ARBA" id="ARBA00023015"/>
    </source>
</evidence>
<dbReference type="GO" id="GO:0043565">
    <property type="term" value="F:sequence-specific DNA binding"/>
    <property type="evidence" value="ECO:0007669"/>
    <property type="project" value="TreeGrafter"/>
</dbReference>
<reference evidence="6 9" key="3">
    <citation type="journal article" date="2017" name="Int. J. Syst. Evol. Microbiol.">
        <title>Adaptation of Surface-Associated Bacteria to the Open Ocean: A Genomically Distinct Subpopulation of Phaeobacter gallaeciensis Colonizes Pacific Mesozooplankton.</title>
        <authorList>
            <person name="Freese H.M."/>
            <person name="Methner A."/>
            <person name="Overmann J."/>
        </authorList>
    </citation>
    <scope>NUCLEOTIDE SEQUENCE [LARGE SCALE GENOMIC DNA]</scope>
    <source>
        <strain evidence="6 9">P66</strain>
    </source>
</reference>
<evidence type="ECO:0000313" key="6">
    <source>
        <dbReference type="EMBL" id="AUQ94172.1"/>
    </source>
</evidence>
<evidence type="ECO:0000313" key="7">
    <source>
        <dbReference type="EMBL" id="AUQ99410.1"/>
    </source>
</evidence>
<protein>
    <submittedName>
        <fullName evidence="7">Transcriptional regulator, lysR type</fullName>
    </submittedName>
</protein>
<proteinExistence type="inferred from homology"/>
<dbReference type="InterPro" id="IPR005119">
    <property type="entry name" value="LysR_subst-bd"/>
</dbReference>
<dbReference type="Pfam" id="PF00126">
    <property type="entry name" value="HTH_1"/>
    <property type="match status" value="1"/>
</dbReference>
<dbReference type="Gene3D" id="3.40.190.10">
    <property type="entry name" value="Periplasmic binding protein-like II"/>
    <property type="match status" value="2"/>
</dbReference>
<feature type="domain" description="HTH lysR-type" evidence="5">
    <location>
        <begin position="17"/>
        <end position="74"/>
    </location>
</feature>
<keyword evidence="4" id="KW-0804">Transcription</keyword>
<dbReference type="EMBL" id="CP010705">
    <property type="protein sequence ID" value="AUQ94172.1"/>
    <property type="molecule type" value="Genomic_DNA"/>
</dbReference>
<keyword evidence="9" id="KW-1185">Reference proteome</keyword>
<evidence type="ECO:0000256" key="1">
    <source>
        <dbReference type="ARBA" id="ARBA00009437"/>
    </source>
</evidence>
<evidence type="ECO:0000259" key="5">
    <source>
        <dbReference type="PROSITE" id="PS50931"/>
    </source>
</evidence>
<keyword evidence="3" id="KW-0238">DNA-binding</keyword>